<feature type="signal peptide" evidence="3">
    <location>
        <begin position="1"/>
        <end position="18"/>
    </location>
</feature>
<gene>
    <name evidence="5" type="ORF">UCRPC4_g02441</name>
</gene>
<dbReference type="PANTHER" id="PTHR40622">
    <property type="match status" value="1"/>
</dbReference>
<name>A0A0G2GM11_PHACM</name>
<keyword evidence="2" id="KW-0472">Membrane</keyword>
<dbReference type="AlphaFoldDB" id="A0A0G2GM11"/>
<dbReference type="OrthoDB" id="5409353at2759"/>
<dbReference type="Proteomes" id="UP000053317">
    <property type="component" value="Unassembled WGS sequence"/>
</dbReference>
<dbReference type="EMBL" id="LCWF01000059">
    <property type="protein sequence ID" value="KKY24483.1"/>
    <property type="molecule type" value="Genomic_DNA"/>
</dbReference>
<protein>
    <recommendedName>
        <fullName evidence="4">DUF7728 domain-containing protein</fullName>
    </recommendedName>
</protein>
<feature type="transmembrane region" description="Helical" evidence="2">
    <location>
        <begin position="324"/>
        <end position="357"/>
    </location>
</feature>
<feature type="chain" id="PRO_5002544697" description="DUF7728 domain-containing protein" evidence="3">
    <location>
        <begin position="19"/>
        <end position="404"/>
    </location>
</feature>
<evidence type="ECO:0000256" key="2">
    <source>
        <dbReference type="SAM" id="Phobius"/>
    </source>
</evidence>
<feature type="region of interest" description="Disordered" evidence="1">
    <location>
        <begin position="293"/>
        <end position="312"/>
    </location>
</feature>
<comment type="caution">
    <text evidence="5">The sequence shown here is derived from an EMBL/GenBank/DDBJ whole genome shotgun (WGS) entry which is preliminary data.</text>
</comment>
<accession>A0A0G2GM11</accession>
<dbReference type="InterPro" id="IPR056145">
    <property type="entry name" value="DUF7728"/>
</dbReference>
<reference evidence="5 6" key="2">
    <citation type="submission" date="2015-05" db="EMBL/GenBank/DDBJ databases">
        <authorList>
            <person name="Morales-Cruz A."/>
            <person name="Amrine K.C."/>
            <person name="Cantu D."/>
        </authorList>
    </citation>
    <scope>NUCLEOTIDE SEQUENCE [LARGE SCALE GENOMIC DNA]</scope>
    <source>
        <strain evidence="5">UCRPC4</strain>
    </source>
</reference>
<organism evidence="5 6">
    <name type="scientific">Phaeomoniella chlamydospora</name>
    <name type="common">Phaeoacremonium chlamydosporum</name>
    <dbReference type="NCBI Taxonomy" id="158046"/>
    <lineage>
        <taxon>Eukaryota</taxon>
        <taxon>Fungi</taxon>
        <taxon>Dikarya</taxon>
        <taxon>Ascomycota</taxon>
        <taxon>Pezizomycotina</taxon>
        <taxon>Eurotiomycetes</taxon>
        <taxon>Chaetothyriomycetidae</taxon>
        <taxon>Phaeomoniellales</taxon>
        <taxon>Phaeomoniellaceae</taxon>
        <taxon>Phaeomoniella</taxon>
    </lineage>
</organism>
<evidence type="ECO:0000313" key="5">
    <source>
        <dbReference type="EMBL" id="KKY24483.1"/>
    </source>
</evidence>
<feature type="compositionally biased region" description="Pro residues" evidence="1">
    <location>
        <begin position="251"/>
        <end position="261"/>
    </location>
</feature>
<dbReference type="Pfam" id="PF24854">
    <property type="entry name" value="DUF7728"/>
    <property type="match status" value="1"/>
</dbReference>
<evidence type="ECO:0000256" key="3">
    <source>
        <dbReference type="SAM" id="SignalP"/>
    </source>
</evidence>
<feature type="domain" description="DUF7728" evidence="4">
    <location>
        <begin position="44"/>
        <end position="181"/>
    </location>
</feature>
<keyword evidence="6" id="KW-1185">Reference proteome</keyword>
<feature type="compositionally biased region" description="Acidic residues" evidence="1">
    <location>
        <begin position="379"/>
        <end position="392"/>
    </location>
</feature>
<proteinExistence type="predicted"/>
<keyword evidence="3" id="KW-0732">Signal</keyword>
<evidence type="ECO:0000313" key="6">
    <source>
        <dbReference type="Proteomes" id="UP000053317"/>
    </source>
</evidence>
<feature type="region of interest" description="Disordered" evidence="1">
    <location>
        <begin position="379"/>
        <end position="404"/>
    </location>
</feature>
<keyword evidence="2" id="KW-0812">Transmembrane</keyword>
<feature type="region of interest" description="Disordered" evidence="1">
    <location>
        <begin position="222"/>
        <end position="261"/>
    </location>
</feature>
<sequence>MLFPTLLAASALASQVGAFLIPLEVIEDVKDAKAELQPLAINVKSQSISLQCPGCYFDTANDRQDDYIENPENTLALNFTIDDVDKSLKLNDKKIFPVEFPYPLDLYAPLVRKANSLESPPIHLGFALEYLPPHDGPEGTLIPVHLTIVDLDGVPVKVPTVIVNVMHLENNDLIIMKVDEIPFEDSPGSECESAMCRAREIAFDHLRHMIEAARAHADKYGKKMGFKPKGKGCGGKKMGHKGHKGHDTEGPRPPMPFPPMPFEAPEGPFDGPEGPFGDMEEGPLPVPHKLPGHRRPPFPPHPQHHHGHHRHHHSTMHKFLHRAVHLFVIPALLGVIGGLTASAIGMFVGQTIVFLWFRFVRGGQRGRAFDVRREAAFEDEKEELMDSDDEDTPPVYRDAVEEEH</sequence>
<evidence type="ECO:0000256" key="1">
    <source>
        <dbReference type="SAM" id="MobiDB-lite"/>
    </source>
</evidence>
<dbReference type="PANTHER" id="PTHR40622:SF1">
    <property type="match status" value="1"/>
</dbReference>
<evidence type="ECO:0000259" key="4">
    <source>
        <dbReference type="Pfam" id="PF24854"/>
    </source>
</evidence>
<reference evidence="5 6" key="1">
    <citation type="submission" date="2015-05" db="EMBL/GenBank/DDBJ databases">
        <title>Distinctive expansion of gene families associated with plant cell wall degradation and secondary metabolism in the genomes of grapevine trunk pathogens.</title>
        <authorList>
            <person name="Lawrence D.P."/>
            <person name="Travadon R."/>
            <person name="Rolshausen P.E."/>
            <person name="Baumgartner K."/>
        </authorList>
    </citation>
    <scope>NUCLEOTIDE SEQUENCE [LARGE SCALE GENOMIC DNA]</scope>
    <source>
        <strain evidence="5">UCRPC4</strain>
    </source>
</reference>
<keyword evidence="2" id="KW-1133">Transmembrane helix</keyword>